<dbReference type="GO" id="GO:0036121">
    <property type="term" value="F:double-stranded DNA helicase activity"/>
    <property type="evidence" value="ECO:0007669"/>
    <property type="project" value="TreeGrafter"/>
</dbReference>
<dbReference type="InterPro" id="IPR014001">
    <property type="entry name" value="Helicase_ATP-bd"/>
</dbReference>
<dbReference type="InterPro" id="IPR027417">
    <property type="entry name" value="P-loop_NTPase"/>
</dbReference>
<reference evidence="4 5" key="1">
    <citation type="submission" date="2016-07" db="EMBL/GenBank/DDBJ databases">
        <title>Pervasive Adenine N6-methylation of Active Genes in Fungi.</title>
        <authorList>
            <consortium name="DOE Joint Genome Institute"/>
            <person name="Mondo S.J."/>
            <person name="Dannebaum R.O."/>
            <person name="Kuo R.C."/>
            <person name="Labutti K."/>
            <person name="Haridas S."/>
            <person name="Kuo A."/>
            <person name="Salamov A."/>
            <person name="Ahrendt S.R."/>
            <person name="Lipzen A."/>
            <person name="Sullivan W."/>
            <person name="Andreopoulos W.B."/>
            <person name="Clum A."/>
            <person name="Lindquist E."/>
            <person name="Daum C."/>
            <person name="Ramamoorthy G.K."/>
            <person name="Gryganskyi A."/>
            <person name="Culley D."/>
            <person name="Magnuson J.K."/>
            <person name="James T.Y."/>
            <person name="O'Malley M.A."/>
            <person name="Stajich J.E."/>
            <person name="Spatafora J.W."/>
            <person name="Visel A."/>
            <person name="Grigoriev I.V."/>
        </authorList>
    </citation>
    <scope>NUCLEOTIDE SEQUENCE [LARGE SCALE GENOMIC DNA]</scope>
    <source>
        <strain evidence="4 5">NRRL 2496</strain>
    </source>
</reference>
<keyword evidence="1" id="KW-0547">Nucleotide-binding</keyword>
<dbReference type="AlphaFoldDB" id="A0A1X2H1Y6"/>
<dbReference type="PROSITE" id="PS51194">
    <property type="entry name" value="HELICASE_CTER"/>
    <property type="match status" value="1"/>
</dbReference>
<comment type="caution">
    <text evidence="4">The sequence shown here is derived from an EMBL/GenBank/DDBJ whole genome shotgun (WGS) entry which is preliminary data.</text>
</comment>
<feature type="domain" description="Helicase ATP-binding" evidence="2">
    <location>
        <begin position="1"/>
        <end position="143"/>
    </location>
</feature>
<accession>A0A1X2H1Y6</accession>
<feature type="domain" description="Helicase C-terminal" evidence="3">
    <location>
        <begin position="197"/>
        <end position="354"/>
    </location>
</feature>
<sequence length="566" mass="63993">MSNLISRIQQPNPEATKTLILAHRTELLDQAQRQVQRFHPDWNVVIDQGKSKPDIEAADVVVASIQTLARKDSQRLDRYDPSLFKAIIIDEVHHAAAQTYQRVLDYFGTSDPVSRIFVWGCSATVRRHDGIGLYGIFDEIVYHKNLLQFIQDGWLCSLKVTTIETDVDLSHVATRYDDFSTPELSRAVNVETRNTIILESWKKYACNRKTTLVFAVDMSHSLELCNVFRSAGINAEYITSKTPMATRRDLISRYAAGDFPVLVNCGILTEGTDIPRIDCILMARPTRSSVLFQQMFGRGLRLYPTKTDCLMIDYVDNFARSGRRSLVNLPTLMGLDPKESLEDEDILLLEKRVEERERQAATMHQIAALDASCLKIKVTEYSGIDELIIQSPASPELRTVSLYNWLAIGDACILSVPKYGTITLARRKDKGAIWGGTVQYPVVRAGDHVRAYKPFMIPLEADSREAAIRATDTWLQRVVGQARLQLARRDAGYRKHEASAAQLKALKNRFKIEPQSTLTKGQAMDLLTRLNAGQLKHWRADHVAARKATKERQALAELKRSRPPLF</sequence>
<organism evidence="4 5">
    <name type="scientific">Syncephalastrum racemosum</name>
    <name type="common">Filamentous fungus</name>
    <dbReference type="NCBI Taxonomy" id="13706"/>
    <lineage>
        <taxon>Eukaryota</taxon>
        <taxon>Fungi</taxon>
        <taxon>Fungi incertae sedis</taxon>
        <taxon>Mucoromycota</taxon>
        <taxon>Mucoromycotina</taxon>
        <taxon>Mucoromycetes</taxon>
        <taxon>Mucorales</taxon>
        <taxon>Syncephalastraceae</taxon>
        <taxon>Syncephalastrum</taxon>
    </lineage>
</organism>
<dbReference type="SMART" id="SM00490">
    <property type="entry name" value="HELICc"/>
    <property type="match status" value="1"/>
</dbReference>
<dbReference type="CDD" id="cd18799">
    <property type="entry name" value="SF2_C_EcoAI-like"/>
    <property type="match status" value="1"/>
</dbReference>
<dbReference type="Proteomes" id="UP000242180">
    <property type="component" value="Unassembled WGS sequence"/>
</dbReference>
<dbReference type="InParanoid" id="A0A1X2H1Y6"/>
<dbReference type="GO" id="GO:0005524">
    <property type="term" value="F:ATP binding"/>
    <property type="evidence" value="ECO:0007669"/>
    <property type="project" value="InterPro"/>
</dbReference>
<evidence type="ECO:0000259" key="2">
    <source>
        <dbReference type="PROSITE" id="PS51192"/>
    </source>
</evidence>
<dbReference type="EMBL" id="MCGN01000011">
    <property type="protein sequence ID" value="ORY91434.1"/>
    <property type="molecule type" value="Genomic_DNA"/>
</dbReference>
<protein>
    <submittedName>
        <fullName evidence="4">P-loop containing nucleoside triphosphate hydrolase protein</fullName>
    </submittedName>
</protein>
<dbReference type="OMA" id="HVIDMVA"/>
<dbReference type="STRING" id="13706.A0A1X2H1Y6"/>
<dbReference type="GO" id="GO:0005759">
    <property type="term" value="C:mitochondrial matrix"/>
    <property type="evidence" value="ECO:0007669"/>
    <property type="project" value="TreeGrafter"/>
</dbReference>
<dbReference type="PANTHER" id="PTHR47396:SF1">
    <property type="entry name" value="ATP-DEPENDENT HELICASE IRC3-RELATED"/>
    <property type="match status" value="1"/>
</dbReference>
<dbReference type="GO" id="GO:0061749">
    <property type="term" value="F:forked DNA-dependent helicase activity"/>
    <property type="evidence" value="ECO:0007669"/>
    <property type="project" value="TreeGrafter"/>
</dbReference>
<dbReference type="GO" id="GO:0032042">
    <property type="term" value="P:mitochondrial DNA metabolic process"/>
    <property type="evidence" value="ECO:0007669"/>
    <property type="project" value="TreeGrafter"/>
</dbReference>
<evidence type="ECO:0000313" key="5">
    <source>
        <dbReference type="Proteomes" id="UP000242180"/>
    </source>
</evidence>
<dbReference type="PANTHER" id="PTHR47396">
    <property type="entry name" value="TYPE I RESTRICTION ENZYME ECOKI R PROTEIN"/>
    <property type="match status" value="1"/>
</dbReference>
<name>A0A1X2H1Y6_SYNRA</name>
<dbReference type="InterPro" id="IPR001650">
    <property type="entry name" value="Helicase_C-like"/>
</dbReference>
<dbReference type="PROSITE" id="PS51192">
    <property type="entry name" value="HELICASE_ATP_BIND_1"/>
    <property type="match status" value="1"/>
</dbReference>
<dbReference type="InterPro" id="IPR006935">
    <property type="entry name" value="Helicase/UvrB_N"/>
</dbReference>
<dbReference type="OrthoDB" id="16911at2759"/>
<keyword evidence="1" id="KW-0347">Helicase</keyword>
<dbReference type="Gene3D" id="3.40.50.300">
    <property type="entry name" value="P-loop containing nucleotide triphosphate hydrolases"/>
    <property type="match status" value="2"/>
</dbReference>
<dbReference type="GO" id="GO:0000403">
    <property type="term" value="F:Y-form DNA binding"/>
    <property type="evidence" value="ECO:0007669"/>
    <property type="project" value="TreeGrafter"/>
</dbReference>
<evidence type="ECO:0000313" key="4">
    <source>
        <dbReference type="EMBL" id="ORY91434.1"/>
    </source>
</evidence>
<proteinExistence type="predicted"/>
<dbReference type="Pfam" id="PF04851">
    <property type="entry name" value="ResIII"/>
    <property type="match status" value="1"/>
</dbReference>
<dbReference type="GO" id="GO:0070125">
    <property type="term" value="P:mitochondrial translational elongation"/>
    <property type="evidence" value="ECO:0007669"/>
    <property type="project" value="TreeGrafter"/>
</dbReference>
<keyword evidence="5" id="KW-1185">Reference proteome</keyword>
<keyword evidence="1" id="KW-0067">ATP-binding</keyword>
<keyword evidence="4" id="KW-0378">Hydrolase</keyword>
<dbReference type="FunCoup" id="A0A1X2H1Y6">
    <property type="interactions" value="12"/>
</dbReference>
<dbReference type="SUPFAM" id="SSF52540">
    <property type="entry name" value="P-loop containing nucleoside triphosphate hydrolases"/>
    <property type="match status" value="1"/>
</dbReference>
<gene>
    <name evidence="4" type="ORF">BCR43DRAFT_499111</name>
</gene>
<evidence type="ECO:0000259" key="3">
    <source>
        <dbReference type="PROSITE" id="PS51194"/>
    </source>
</evidence>
<dbReference type="Pfam" id="PF00271">
    <property type="entry name" value="Helicase_C"/>
    <property type="match status" value="1"/>
</dbReference>
<evidence type="ECO:0000256" key="1">
    <source>
        <dbReference type="ARBA" id="ARBA00022806"/>
    </source>
</evidence>
<dbReference type="InterPro" id="IPR050742">
    <property type="entry name" value="Helicase_Restrict-Modif_Enz"/>
</dbReference>
<dbReference type="GO" id="GO:0016787">
    <property type="term" value="F:hydrolase activity"/>
    <property type="evidence" value="ECO:0007669"/>
    <property type="project" value="UniProtKB-KW"/>
</dbReference>